<accession>A0A2U3QCH8</accession>
<dbReference type="Proteomes" id="UP000246085">
    <property type="component" value="Chromosome BRAD3257"/>
</dbReference>
<dbReference type="InterPro" id="IPR029016">
    <property type="entry name" value="GAF-like_dom_sf"/>
</dbReference>
<evidence type="ECO:0000313" key="1">
    <source>
        <dbReference type="EMBL" id="SPP99107.1"/>
    </source>
</evidence>
<dbReference type="SUPFAM" id="SSF55781">
    <property type="entry name" value="GAF domain-like"/>
    <property type="match status" value="1"/>
</dbReference>
<reference evidence="1 2" key="1">
    <citation type="submission" date="2018-03" db="EMBL/GenBank/DDBJ databases">
        <authorList>
            <person name="Gully D."/>
        </authorList>
    </citation>
    <scope>NUCLEOTIDE SEQUENCE [LARGE SCALE GENOMIC DNA]</scope>
    <source>
        <strain evidence="1">ORS3257</strain>
    </source>
</reference>
<dbReference type="Gene3D" id="3.30.450.40">
    <property type="match status" value="1"/>
</dbReference>
<evidence type="ECO:0008006" key="3">
    <source>
        <dbReference type="Google" id="ProtNLM"/>
    </source>
</evidence>
<evidence type="ECO:0000313" key="2">
    <source>
        <dbReference type="Proteomes" id="UP000246085"/>
    </source>
</evidence>
<organism evidence="1 2">
    <name type="scientific">Bradyrhizobium vignae</name>
    <dbReference type="NCBI Taxonomy" id="1549949"/>
    <lineage>
        <taxon>Bacteria</taxon>
        <taxon>Pseudomonadati</taxon>
        <taxon>Pseudomonadota</taxon>
        <taxon>Alphaproteobacteria</taxon>
        <taxon>Hyphomicrobiales</taxon>
        <taxon>Nitrobacteraceae</taxon>
        <taxon>Bradyrhizobium</taxon>
    </lineage>
</organism>
<sequence length="93" mass="10043">MLKLFRRRSAAATKALLADIRRSISSVQRDGYCAVSWQPAVLAVATPIVLDGLPVYALNMSLQNVERSDALASELGAYLNAFAAKCMEVLRSG</sequence>
<protein>
    <recommendedName>
        <fullName evidence="3">IclR-ED domain-containing protein</fullName>
    </recommendedName>
</protein>
<name>A0A2U3QCH8_9BRAD</name>
<dbReference type="KEGG" id="bvz:BRAD3257_8521"/>
<dbReference type="EMBL" id="LS398110">
    <property type="protein sequence ID" value="SPP99107.1"/>
    <property type="molecule type" value="Genomic_DNA"/>
</dbReference>
<dbReference type="AlphaFoldDB" id="A0A2U3QCH8"/>
<gene>
    <name evidence="1" type="ORF">BRAD3257_8521</name>
</gene>
<proteinExistence type="predicted"/>